<proteinExistence type="predicted"/>
<evidence type="ECO:0000313" key="1">
    <source>
        <dbReference type="EMBL" id="MDQ0203733.1"/>
    </source>
</evidence>
<protein>
    <submittedName>
        <fullName evidence="1">Uncharacterized protein</fullName>
    </submittedName>
</protein>
<accession>A0ABT9Y7C7</accession>
<organism evidence="1 2">
    <name type="scientific">Pectinatus haikarae</name>
    <dbReference type="NCBI Taxonomy" id="349096"/>
    <lineage>
        <taxon>Bacteria</taxon>
        <taxon>Bacillati</taxon>
        <taxon>Bacillota</taxon>
        <taxon>Negativicutes</taxon>
        <taxon>Selenomonadales</taxon>
        <taxon>Selenomonadaceae</taxon>
        <taxon>Pectinatus</taxon>
    </lineage>
</organism>
<dbReference type="RefSeq" id="WP_307223844.1">
    <property type="nucleotide sequence ID" value="NZ_CP116940.1"/>
</dbReference>
<dbReference type="Proteomes" id="UP001239167">
    <property type="component" value="Unassembled WGS sequence"/>
</dbReference>
<evidence type="ECO:0000313" key="2">
    <source>
        <dbReference type="Proteomes" id="UP001239167"/>
    </source>
</evidence>
<comment type="caution">
    <text evidence="1">The sequence shown here is derived from an EMBL/GenBank/DDBJ whole genome shotgun (WGS) entry which is preliminary data.</text>
</comment>
<keyword evidence="2" id="KW-1185">Reference proteome</keyword>
<name>A0ABT9Y7C7_9FIRM</name>
<gene>
    <name evidence="1" type="ORF">J2S01_001452</name>
</gene>
<reference evidence="1 2" key="1">
    <citation type="submission" date="2023-07" db="EMBL/GenBank/DDBJ databases">
        <title>Genomic Encyclopedia of Type Strains, Phase IV (KMG-IV): sequencing the most valuable type-strain genomes for metagenomic binning, comparative biology and taxonomic classification.</title>
        <authorList>
            <person name="Goeker M."/>
        </authorList>
    </citation>
    <scope>NUCLEOTIDE SEQUENCE [LARGE SCALE GENOMIC DNA]</scope>
    <source>
        <strain evidence="1 2">DSM 16980</strain>
    </source>
</reference>
<dbReference type="EMBL" id="JAUSUE010000009">
    <property type="protein sequence ID" value="MDQ0203733.1"/>
    <property type="molecule type" value="Genomic_DNA"/>
</dbReference>
<sequence>MKKKYLLQTALFLLVISSFFVVGNVCRAEKAAAVIPGNAFIAKGTVLNFELMTEISSKTSKAGDSVQIKLLKDLSIDNTILIPKDTLLTGTLKKAQASKLAGQGAVIRILLDNYTLPNGITVTLNKEEIKFKGDRSYTGLASNILLPFSGIFFKGKQVNCPAGMNFEYTVKNDIDLGISLDRLNDAAKVHI</sequence>